<sequence length="264" mass="29306">GLISLAAAIISTAAFAQEAPRTPSGKPDLSGIWQAMTSAHYNVEPHAAAEGPHSDVMGALSAIPGGLGIVEGGKIPYNEQGLRQRDANRIDAINKDPLTKCYMPGVPRGNALPFPFQIVQSQEVILISYEFAEANRILYVDQPEIESQVDAWMGHSNAHWEGDTLVVRVSGQMPDTWFDRAGNHHSWEMVVEERYTPMGPNHIDYSATITDPNTFTAPWTVSFPLYRHMEDNMQLLEFKCAEFSEEYLYGQYRKPGTPKGNPQD</sequence>
<feature type="signal peptide" evidence="1">
    <location>
        <begin position="1"/>
        <end position="16"/>
    </location>
</feature>
<dbReference type="AlphaFoldDB" id="A0A0R2S600"/>
<accession>A0A0R2S600</accession>
<evidence type="ECO:0008006" key="4">
    <source>
        <dbReference type="Google" id="ProtNLM"/>
    </source>
</evidence>
<proteinExistence type="predicted"/>
<name>A0A0R2S600_9GAMM</name>
<evidence type="ECO:0000313" key="3">
    <source>
        <dbReference type="Proteomes" id="UP000051934"/>
    </source>
</evidence>
<comment type="caution">
    <text evidence="2">The sequence shown here is derived from an EMBL/GenBank/DDBJ whole genome shotgun (WGS) entry which is preliminary data.</text>
</comment>
<reference evidence="2 3" key="1">
    <citation type="submission" date="2015-10" db="EMBL/GenBank/DDBJ databases">
        <title>Metagenome-Assembled Genomes uncover a global brackish microbiome.</title>
        <authorList>
            <person name="Hugerth L.W."/>
            <person name="Larsson J."/>
            <person name="Alneberg J."/>
            <person name="Lindh M.V."/>
            <person name="Legrand C."/>
            <person name="Pinhassi J."/>
            <person name="Andersson A.F."/>
        </authorList>
    </citation>
    <scope>NUCLEOTIDE SEQUENCE [LARGE SCALE GENOMIC DNA]</scope>
    <source>
        <strain evidence="2">BACL4 MAG-120507-bin80</strain>
    </source>
</reference>
<dbReference type="EMBL" id="LIBB01000583">
    <property type="protein sequence ID" value="KRO68003.1"/>
    <property type="molecule type" value="Genomic_DNA"/>
</dbReference>
<feature type="non-terminal residue" evidence="2">
    <location>
        <position position="1"/>
    </location>
</feature>
<gene>
    <name evidence="2" type="ORF">ABR69_04785</name>
</gene>
<feature type="chain" id="PRO_5006586906" description="DUF1329 domain-containing protein" evidence="1">
    <location>
        <begin position="17"/>
        <end position="264"/>
    </location>
</feature>
<organism evidence="2 3">
    <name type="scientific">OM182 bacterium BACL3 MAG-120507-bin80</name>
    <dbReference type="NCBI Taxonomy" id="1655577"/>
    <lineage>
        <taxon>Bacteria</taxon>
        <taxon>Pseudomonadati</taxon>
        <taxon>Pseudomonadota</taxon>
        <taxon>Gammaproteobacteria</taxon>
        <taxon>OMG group</taxon>
        <taxon>OM182 clade</taxon>
    </lineage>
</organism>
<evidence type="ECO:0000256" key="1">
    <source>
        <dbReference type="SAM" id="SignalP"/>
    </source>
</evidence>
<dbReference type="Proteomes" id="UP000051934">
    <property type="component" value="Unassembled WGS sequence"/>
</dbReference>
<evidence type="ECO:0000313" key="2">
    <source>
        <dbReference type="EMBL" id="KRO68003.1"/>
    </source>
</evidence>
<protein>
    <recommendedName>
        <fullName evidence="4">DUF1329 domain-containing protein</fullName>
    </recommendedName>
</protein>
<keyword evidence="1" id="KW-0732">Signal</keyword>